<protein>
    <submittedName>
        <fullName evidence="3">Uncharacterized protein</fullName>
    </submittedName>
</protein>
<sequence>MTHPQTGVVGRRAEPSRVARADTPLRPEIANAVLSIGFYLACTGIGLLPGGWARPALERYVGWAAAMDERRSQ</sequence>
<evidence type="ECO:0000313" key="3">
    <source>
        <dbReference type="EMBL" id="MCP2160608.1"/>
    </source>
</evidence>
<dbReference type="EMBL" id="JAMTCG010000003">
    <property type="protein sequence ID" value="MCP2160608.1"/>
    <property type="molecule type" value="Genomic_DNA"/>
</dbReference>
<evidence type="ECO:0000256" key="1">
    <source>
        <dbReference type="SAM" id="MobiDB-lite"/>
    </source>
</evidence>
<feature type="transmembrane region" description="Helical" evidence="2">
    <location>
        <begin position="29"/>
        <end position="49"/>
    </location>
</feature>
<name>A0ABT1H1Z1_9NOCA</name>
<keyword evidence="2" id="KW-0812">Transmembrane</keyword>
<feature type="compositionally biased region" description="Basic and acidic residues" evidence="1">
    <location>
        <begin position="11"/>
        <end position="22"/>
    </location>
</feature>
<feature type="region of interest" description="Disordered" evidence="1">
    <location>
        <begin position="1"/>
        <end position="22"/>
    </location>
</feature>
<keyword evidence="4" id="KW-1185">Reference proteome</keyword>
<proteinExistence type="predicted"/>
<reference evidence="3 4" key="1">
    <citation type="submission" date="2022-06" db="EMBL/GenBank/DDBJ databases">
        <title>Genomic Encyclopedia of Archaeal and Bacterial Type Strains, Phase II (KMG-II): from individual species to whole genera.</title>
        <authorList>
            <person name="Goeker M."/>
        </authorList>
    </citation>
    <scope>NUCLEOTIDE SEQUENCE [LARGE SCALE GENOMIC DNA]</scope>
    <source>
        <strain evidence="3 4">DSM 45037</strain>
    </source>
</reference>
<evidence type="ECO:0000256" key="2">
    <source>
        <dbReference type="SAM" id="Phobius"/>
    </source>
</evidence>
<keyword evidence="2" id="KW-1133">Transmembrane helix</keyword>
<gene>
    <name evidence="3" type="ORF">LX12_001795</name>
</gene>
<dbReference type="RefSeq" id="WP_253654189.1">
    <property type="nucleotide sequence ID" value="NZ_BAAAOE010000003.1"/>
</dbReference>
<dbReference type="Proteomes" id="UP001205740">
    <property type="component" value="Unassembled WGS sequence"/>
</dbReference>
<evidence type="ECO:0000313" key="4">
    <source>
        <dbReference type="Proteomes" id="UP001205740"/>
    </source>
</evidence>
<organism evidence="3 4">
    <name type="scientific">Williamsia serinedens</name>
    <dbReference type="NCBI Taxonomy" id="391736"/>
    <lineage>
        <taxon>Bacteria</taxon>
        <taxon>Bacillati</taxon>
        <taxon>Actinomycetota</taxon>
        <taxon>Actinomycetes</taxon>
        <taxon>Mycobacteriales</taxon>
        <taxon>Nocardiaceae</taxon>
        <taxon>Williamsia</taxon>
    </lineage>
</organism>
<comment type="caution">
    <text evidence="3">The sequence shown here is derived from an EMBL/GenBank/DDBJ whole genome shotgun (WGS) entry which is preliminary data.</text>
</comment>
<accession>A0ABT1H1Z1</accession>
<keyword evidence="2" id="KW-0472">Membrane</keyword>